<dbReference type="SUPFAM" id="SSF47699">
    <property type="entry name" value="Bifunctional inhibitor/lipid-transfer protein/seed storage 2S albumin"/>
    <property type="match status" value="1"/>
</dbReference>
<protein>
    <recommendedName>
        <fullName evidence="2">Bifunctional inhibitor/plant lipid transfer protein/seed storage helical domain-containing protein</fullName>
    </recommendedName>
</protein>
<gene>
    <name evidence="3" type="ORF">SELMODRAFT_428962</name>
    <name evidence="4" type="ORF">SELMODRAFT_445624</name>
</gene>
<dbReference type="InterPro" id="IPR016140">
    <property type="entry name" value="Bifunc_inhib/LTP/seed_store"/>
</dbReference>
<dbReference type="OMA" id="QWRISIA"/>
<dbReference type="EMBL" id="GL377624">
    <property type="protein sequence ID" value="EFJ15254.1"/>
    <property type="molecule type" value="Genomic_DNA"/>
</dbReference>
<dbReference type="Gramene" id="EFJ15254">
    <property type="protein sequence ID" value="EFJ15254"/>
    <property type="gene ID" value="SELMODRAFT_445624"/>
</dbReference>
<dbReference type="KEGG" id="smo:SELMODRAFT_445624"/>
<feature type="chain" id="PRO_5010829984" description="Bifunctional inhibitor/plant lipid transfer protein/seed storage helical domain-containing protein" evidence="1">
    <location>
        <begin position="17"/>
        <end position="114"/>
    </location>
</feature>
<evidence type="ECO:0000313" key="5">
    <source>
        <dbReference type="Proteomes" id="UP000001514"/>
    </source>
</evidence>
<keyword evidence="5" id="KW-1185">Reference proteome</keyword>
<dbReference type="FunCoup" id="D8SK12">
    <property type="interactions" value="128"/>
</dbReference>
<dbReference type="Proteomes" id="UP000001514">
    <property type="component" value="Unassembled WGS sequence"/>
</dbReference>
<evidence type="ECO:0000259" key="2">
    <source>
        <dbReference type="SMART" id="SM00499"/>
    </source>
</evidence>
<evidence type="ECO:0000313" key="4">
    <source>
        <dbReference type="EMBL" id="EFJ15254.1"/>
    </source>
</evidence>
<keyword evidence="1" id="KW-0732">Signal</keyword>
<name>D8SK12_SELML</name>
<dbReference type="GO" id="GO:0005504">
    <property type="term" value="F:fatty acid binding"/>
    <property type="evidence" value="ECO:0007669"/>
    <property type="project" value="InterPro"/>
</dbReference>
<dbReference type="SMART" id="SM00499">
    <property type="entry name" value="AAI"/>
    <property type="match status" value="1"/>
</dbReference>
<feature type="domain" description="Bifunctional inhibitor/plant lipid transfer protein/seed storage helical" evidence="2">
    <location>
        <begin position="28"/>
        <end position="106"/>
    </location>
</feature>
<dbReference type="HOGENOM" id="CLU_2125387_0_0_1"/>
<dbReference type="InterPro" id="IPR036312">
    <property type="entry name" value="Bifun_inhib/LTP/seed_sf"/>
</dbReference>
<dbReference type="GO" id="GO:0009627">
    <property type="term" value="P:systemic acquired resistance"/>
    <property type="evidence" value="ECO:0007669"/>
    <property type="project" value="InterPro"/>
</dbReference>
<dbReference type="EMBL" id="GL377674">
    <property type="protein sequence ID" value="EFJ08374.1"/>
    <property type="molecule type" value="Genomic_DNA"/>
</dbReference>
<organism evidence="5">
    <name type="scientific">Selaginella moellendorffii</name>
    <name type="common">Spikemoss</name>
    <dbReference type="NCBI Taxonomy" id="88036"/>
    <lineage>
        <taxon>Eukaryota</taxon>
        <taxon>Viridiplantae</taxon>
        <taxon>Streptophyta</taxon>
        <taxon>Embryophyta</taxon>
        <taxon>Tracheophyta</taxon>
        <taxon>Lycopodiopsida</taxon>
        <taxon>Selaginellales</taxon>
        <taxon>Selaginellaceae</taxon>
        <taxon>Selaginella</taxon>
    </lineage>
</organism>
<dbReference type="PANTHER" id="PTHR33122">
    <property type="entry name" value="LIPID BINDING PROTEIN-RELATED"/>
    <property type="match status" value="1"/>
</dbReference>
<dbReference type="Gene3D" id="1.10.110.10">
    <property type="entry name" value="Plant lipid-transfer and hydrophobic proteins"/>
    <property type="match status" value="1"/>
</dbReference>
<reference evidence="4 5" key="1">
    <citation type="journal article" date="2011" name="Science">
        <title>The Selaginella genome identifies genetic changes associated with the evolution of vascular plants.</title>
        <authorList>
            <person name="Banks J.A."/>
            <person name="Nishiyama T."/>
            <person name="Hasebe M."/>
            <person name="Bowman J.L."/>
            <person name="Gribskov M."/>
            <person name="dePamphilis C."/>
            <person name="Albert V.A."/>
            <person name="Aono N."/>
            <person name="Aoyama T."/>
            <person name="Ambrose B.A."/>
            <person name="Ashton N.W."/>
            <person name="Axtell M.J."/>
            <person name="Barker E."/>
            <person name="Barker M.S."/>
            <person name="Bennetzen J.L."/>
            <person name="Bonawitz N.D."/>
            <person name="Chapple C."/>
            <person name="Cheng C."/>
            <person name="Correa L.G."/>
            <person name="Dacre M."/>
            <person name="DeBarry J."/>
            <person name="Dreyer I."/>
            <person name="Elias M."/>
            <person name="Engstrom E.M."/>
            <person name="Estelle M."/>
            <person name="Feng L."/>
            <person name="Finet C."/>
            <person name="Floyd S.K."/>
            <person name="Frommer W.B."/>
            <person name="Fujita T."/>
            <person name="Gramzow L."/>
            <person name="Gutensohn M."/>
            <person name="Harholt J."/>
            <person name="Hattori M."/>
            <person name="Heyl A."/>
            <person name="Hirai T."/>
            <person name="Hiwatashi Y."/>
            <person name="Ishikawa M."/>
            <person name="Iwata M."/>
            <person name="Karol K.G."/>
            <person name="Koehler B."/>
            <person name="Kolukisaoglu U."/>
            <person name="Kubo M."/>
            <person name="Kurata T."/>
            <person name="Lalonde S."/>
            <person name="Li K."/>
            <person name="Li Y."/>
            <person name="Litt A."/>
            <person name="Lyons E."/>
            <person name="Manning G."/>
            <person name="Maruyama T."/>
            <person name="Michael T.P."/>
            <person name="Mikami K."/>
            <person name="Miyazaki S."/>
            <person name="Morinaga S."/>
            <person name="Murata T."/>
            <person name="Mueller-Roeber B."/>
            <person name="Nelson D.R."/>
            <person name="Obara M."/>
            <person name="Oguri Y."/>
            <person name="Olmstead R.G."/>
            <person name="Onodera N."/>
            <person name="Petersen B.L."/>
            <person name="Pils B."/>
            <person name="Prigge M."/>
            <person name="Rensing S.A."/>
            <person name="Riano-Pachon D.M."/>
            <person name="Roberts A.W."/>
            <person name="Sato Y."/>
            <person name="Scheller H.V."/>
            <person name="Schulz B."/>
            <person name="Schulz C."/>
            <person name="Shakirov E.V."/>
            <person name="Shibagaki N."/>
            <person name="Shinohara N."/>
            <person name="Shippen D.E."/>
            <person name="Soerensen I."/>
            <person name="Sotooka R."/>
            <person name="Sugimoto N."/>
            <person name="Sugita M."/>
            <person name="Sumikawa N."/>
            <person name="Tanurdzic M."/>
            <person name="Theissen G."/>
            <person name="Ulvskov P."/>
            <person name="Wakazuki S."/>
            <person name="Weng J.K."/>
            <person name="Willats W.W."/>
            <person name="Wipf D."/>
            <person name="Wolf P.G."/>
            <person name="Yang L."/>
            <person name="Zimmer A.D."/>
            <person name="Zhu Q."/>
            <person name="Mitros T."/>
            <person name="Hellsten U."/>
            <person name="Loque D."/>
            <person name="Otillar R."/>
            <person name="Salamov A."/>
            <person name="Schmutz J."/>
            <person name="Shapiro H."/>
            <person name="Lindquist E."/>
            <person name="Lucas S."/>
            <person name="Rokhsar D."/>
            <person name="Grigoriev I.V."/>
        </authorList>
    </citation>
    <scope>NUCLEOTIDE SEQUENCE [LARGE SCALE GENOMIC DNA]</scope>
</reference>
<evidence type="ECO:0000256" key="1">
    <source>
        <dbReference type="SAM" id="SignalP"/>
    </source>
</evidence>
<dbReference type="AlphaFoldDB" id="D8SK12"/>
<dbReference type="CDD" id="cd00010">
    <property type="entry name" value="AAI_LTSS"/>
    <property type="match status" value="1"/>
</dbReference>
<proteinExistence type="predicted"/>
<sequence>MPKLVLILFFLVAAAAQWRISIAQQQSCSDWTQLLDCQNAASDPSATPSGECCNRIRQYQNAPDCLCTMLLAARNAAQSTGLPFNLQAALSIPAKCHVQVPSGYSCAGIPIPSS</sequence>
<dbReference type="eggNOG" id="ENOG502SXFV">
    <property type="taxonomic scope" value="Eukaryota"/>
</dbReference>
<dbReference type="KEGG" id="smo:SELMODRAFT_428962"/>
<dbReference type="InParanoid" id="D8SK12"/>
<feature type="signal peptide" evidence="1">
    <location>
        <begin position="1"/>
        <end position="16"/>
    </location>
</feature>
<accession>D8SK12</accession>
<dbReference type="PANTHER" id="PTHR33122:SF13">
    <property type="entry name" value="BIFUNCTIONAL INHIBITOR_LIPID-TRANSFER PROTEIN_SEED STORAGE 2S ALBUMIN SUPERFAMILY PROTEIN"/>
    <property type="match status" value="1"/>
</dbReference>
<evidence type="ECO:0000313" key="3">
    <source>
        <dbReference type="EMBL" id="EFJ08374.1"/>
    </source>
</evidence>
<dbReference type="InterPro" id="IPR039265">
    <property type="entry name" value="DIR1-like"/>
</dbReference>
<dbReference type="Pfam" id="PF14368">
    <property type="entry name" value="LTP_2"/>
    <property type="match status" value="1"/>
</dbReference>
<dbReference type="Gramene" id="EFJ08374">
    <property type="protein sequence ID" value="EFJ08374"/>
    <property type="gene ID" value="SELMODRAFT_428962"/>
</dbReference>